<dbReference type="SUPFAM" id="SSF64182">
    <property type="entry name" value="DHH phosphoesterases"/>
    <property type="match status" value="1"/>
</dbReference>
<evidence type="ECO:0000256" key="2">
    <source>
        <dbReference type="ARBA" id="ARBA00007265"/>
    </source>
</evidence>
<dbReference type="Pfam" id="PF00571">
    <property type="entry name" value="CBS"/>
    <property type="match status" value="2"/>
</dbReference>
<evidence type="ECO:0000256" key="8">
    <source>
        <dbReference type="ARBA" id="ARBA00022741"/>
    </source>
</evidence>
<dbReference type="CDD" id="cd05398">
    <property type="entry name" value="NT_ClassII-CCAase"/>
    <property type="match status" value="1"/>
</dbReference>
<dbReference type="InterPro" id="IPR038763">
    <property type="entry name" value="DHH_sf"/>
</dbReference>
<dbReference type="InterPro" id="IPR000644">
    <property type="entry name" value="CBS_dom"/>
</dbReference>
<dbReference type="GO" id="GO:0000049">
    <property type="term" value="F:tRNA binding"/>
    <property type="evidence" value="ECO:0007669"/>
    <property type="project" value="UniProtKB-KW"/>
</dbReference>
<organism evidence="14 15">
    <name type="scientific">Desulfoscipio geothermicus DSM 3669</name>
    <dbReference type="NCBI Taxonomy" id="1121426"/>
    <lineage>
        <taxon>Bacteria</taxon>
        <taxon>Bacillati</taxon>
        <taxon>Bacillota</taxon>
        <taxon>Clostridia</taxon>
        <taxon>Eubacteriales</taxon>
        <taxon>Desulfallaceae</taxon>
        <taxon>Desulfoscipio</taxon>
    </lineage>
</organism>
<dbReference type="InterPro" id="IPR046342">
    <property type="entry name" value="CBS_dom_sf"/>
</dbReference>
<evidence type="ECO:0000256" key="12">
    <source>
        <dbReference type="RuleBase" id="RU003953"/>
    </source>
</evidence>
<keyword evidence="10 12" id="KW-0694">RNA-binding</keyword>
<dbReference type="Proteomes" id="UP000199584">
    <property type="component" value="Unassembled WGS sequence"/>
</dbReference>
<comment type="cofactor">
    <cofactor evidence="1">
        <name>Mg(2+)</name>
        <dbReference type="ChEBI" id="CHEBI:18420"/>
    </cofactor>
</comment>
<comment type="similarity">
    <text evidence="2 12">Belongs to the tRNA nucleotidyltransferase/poly(A) polymerase family.</text>
</comment>
<dbReference type="Pfam" id="PF02272">
    <property type="entry name" value="DHHA1"/>
    <property type="match status" value="1"/>
</dbReference>
<keyword evidence="15" id="KW-1185">Reference proteome</keyword>
<dbReference type="InterPro" id="IPR003156">
    <property type="entry name" value="DHHA1_dom"/>
</dbReference>
<dbReference type="PANTHER" id="PTHR47788:SF1">
    <property type="entry name" value="A-ADDING TRNA NUCLEOTIDYLTRANSFERASE"/>
    <property type="match status" value="1"/>
</dbReference>
<dbReference type="SUPFAM" id="SSF81891">
    <property type="entry name" value="Poly A polymerase C-terminal region-like"/>
    <property type="match status" value="1"/>
</dbReference>
<feature type="domain" description="CBS" evidence="13">
    <location>
        <begin position="376"/>
        <end position="431"/>
    </location>
</feature>
<evidence type="ECO:0000256" key="11">
    <source>
        <dbReference type="PROSITE-ProRule" id="PRU00703"/>
    </source>
</evidence>
<keyword evidence="8" id="KW-0547">Nucleotide-binding</keyword>
<dbReference type="Gene3D" id="3.10.580.10">
    <property type="entry name" value="CBS-domain"/>
    <property type="match status" value="2"/>
</dbReference>
<keyword evidence="4 12" id="KW-0808">Transferase</keyword>
<dbReference type="Gene3D" id="1.10.3090.10">
    <property type="entry name" value="cca-adding enzyme, domain 2"/>
    <property type="match status" value="1"/>
</dbReference>
<dbReference type="GO" id="GO:0016779">
    <property type="term" value="F:nucleotidyltransferase activity"/>
    <property type="evidence" value="ECO:0007669"/>
    <property type="project" value="UniProtKB-KW"/>
</dbReference>
<dbReference type="AlphaFoldDB" id="A0A1I6CTU3"/>
<dbReference type="PANTHER" id="PTHR47788">
    <property type="entry name" value="POLYA POLYMERASE"/>
    <property type="match status" value="1"/>
</dbReference>
<dbReference type="Pfam" id="PF12627">
    <property type="entry name" value="PolyA_pol_RNAbd"/>
    <property type="match status" value="1"/>
</dbReference>
<proteinExistence type="inferred from homology"/>
<dbReference type="Pfam" id="PF01743">
    <property type="entry name" value="PolyA_pol"/>
    <property type="match status" value="1"/>
</dbReference>
<dbReference type="InterPro" id="IPR032828">
    <property type="entry name" value="PolyA_RNA-bd"/>
</dbReference>
<dbReference type="GO" id="GO:0008033">
    <property type="term" value="P:tRNA processing"/>
    <property type="evidence" value="ECO:0007669"/>
    <property type="project" value="UniProtKB-KW"/>
</dbReference>
<gene>
    <name evidence="14" type="ORF">SAMN05660706_10215</name>
</gene>
<evidence type="ECO:0000256" key="5">
    <source>
        <dbReference type="ARBA" id="ARBA00022694"/>
    </source>
</evidence>
<sequence length="880" mass="99281">MEIITTHTNTDMDGLAAMVAAQKLYPEAWLVLPGKLSRNVEEFMSLHKDTLNVYSIKQINLEQVKKVVLVDTKSRRRVGKIGDILNKPGVDVHVYDHHPWVEGDVRGSVEVVETVGATVTLLVERIKQAALPLNPLEATILCLGIYGDTGSLMFTSTTPRDVDAVSYLLRRGANLAVVADFLGRPMTDEQKDLLKNLLVNAERHQINGAKVLIARTKTDEFVVGLAMIAHTISEIERLDVVFVIAEMEDRVHIVGRSSIPQADVGDILKHFGGGGHAAAASATIKNGVLDDVSWALLDVIYEKIDPPLCAADIMSTPVKTVAPEMSIAEAGHIMLRYGHTGLPVVKGEKLLGVISRRDVEKANHHGLGHAPVKGFMSVRVVSVPGDMPVSEVQELMINHDIGRVPVVEDGKLIGIVSRTDILRTLHGEVQSRHRIVYNNGRGTLSRRNIGWVMQRTLSPTVWNILKQAGKLADGMGFKIYAAGGLVRDVLLGQESLDVDLVVEGDGIRLAEELGKAHRARVRQHHKFGTAEVILSEDFKIDVATARVEFYAYPAALPQVESSSLHQDLYRRDFTINAMAVSLNEKKFGDLVDFFDGREDLEQRMVRVLHNLSFVEDPIRILRAVRFEQRYGFKIEPQTLKLLKEAVRQGVLHKVTSERVWEELKHILVEAEAAKMLHRLEELNVWPYVFPDVNYWEVDPVLKELHNAMDLLDQWGQLQPAERWLPYYIAVLHWSEVEVALRVCRKYNLSKRQTEKVQLALEGWREAVAMIWKAPQDVKISQLAKVLLKMPRESYPMLLAILEDSWIKVRFRQLLNIIMDSKPKINGKYIKSLGYRPGPVYREALDALWRERLDGNLRTEEDERQFLRDYLDRVTKGESKC</sequence>
<dbReference type="Gene3D" id="3.30.460.10">
    <property type="entry name" value="Beta Polymerase, domain 2"/>
    <property type="match status" value="1"/>
</dbReference>
<keyword evidence="3" id="KW-0820">tRNA-binding</keyword>
<keyword evidence="5" id="KW-0819">tRNA processing</keyword>
<dbReference type="EMBL" id="FOYM01000002">
    <property type="protein sequence ID" value="SFQ96511.1"/>
    <property type="molecule type" value="Genomic_DNA"/>
</dbReference>
<name>A0A1I6CTU3_9FIRM</name>
<evidence type="ECO:0000259" key="13">
    <source>
        <dbReference type="PROSITE" id="PS51371"/>
    </source>
</evidence>
<protein>
    <submittedName>
        <fullName evidence="14">tRNA nucleotidyltransferase (CCA-adding enzyme)</fullName>
    </submittedName>
</protein>
<dbReference type="SUPFAM" id="SSF54631">
    <property type="entry name" value="CBS-domain pair"/>
    <property type="match status" value="1"/>
</dbReference>
<reference evidence="15" key="1">
    <citation type="submission" date="2016-10" db="EMBL/GenBank/DDBJ databases">
        <authorList>
            <person name="Varghese N."/>
            <person name="Submissions S."/>
        </authorList>
    </citation>
    <scope>NUCLEOTIDE SEQUENCE [LARGE SCALE GENOMIC DNA]</scope>
    <source>
        <strain evidence="15">DSM 3669</strain>
    </source>
</reference>
<dbReference type="RefSeq" id="WP_092481697.1">
    <property type="nucleotide sequence ID" value="NZ_FOYM01000002.1"/>
</dbReference>
<dbReference type="Gene3D" id="3.90.1640.10">
    <property type="entry name" value="inorganic pyrophosphatase (n-terminal core)"/>
    <property type="match status" value="1"/>
</dbReference>
<evidence type="ECO:0000256" key="1">
    <source>
        <dbReference type="ARBA" id="ARBA00001946"/>
    </source>
</evidence>
<evidence type="ECO:0000313" key="14">
    <source>
        <dbReference type="EMBL" id="SFQ96511.1"/>
    </source>
</evidence>
<evidence type="ECO:0000256" key="10">
    <source>
        <dbReference type="ARBA" id="ARBA00022884"/>
    </source>
</evidence>
<evidence type="ECO:0000256" key="6">
    <source>
        <dbReference type="ARBA" id="ARBA00022695"/>
    </source>
</evidence>
<dbReference type="CDD" id="cd04595">
    <property type="entry name" value="CBS_pair_DHH_polyA_Pol_assoc"/>
    <property type="match status" value="1"/>
</dbReference>
<dbReference type="STRING" id="39060.SAMN05660706_10215"/>
<evidence type="ECO:0000256" key="3">
    <source>
        <dbReference type="ARBA" id="ARBA00022555"/>
    </source>
</evidence>
<dbReference type="GO" id="GO:0046872">
    <property type="term" value="F:metal ion binding"/>
    <property type="evidence" value="ECO:0007669"/>
    <property type="project" value="UniProtKB-KW"/>
</dbReference>
<keyword evidence="6" id="KW-0548">Nucleotidyltransferase</keyword>
<dbReference type="OrthoDB" id="9805698at2"/>
<keyword evidence="11" id="KW-0129">CBS domain</keyword>
<dbReference type="InterPro" id="IPR002646">
    <property type="entry name" value="PolA_pol_head_dom"/>
</dbReference>
<dbReference type="Pfam" id="PF01368">
    <property type="entry name" value="DHH"/>
    <property type="match status" value="1"/>
</dbReference>
<keyword evidence="9" id="KW-0460">Magnesium</keyword>
<dbReference type="GO" id="GO:0000166">
    <property type="term" value="F:nucleotide binding"/>
    <property type="evidence" value="ECO:0007669"/>
    <property type="project" value="UniProtKB-KW"/>
</dbReference>
<evidence type="ECO:0000256" key="7">
    <source>
        <dbReference type="ARBA" id="ARBA00022723"/>
    </source>
</evidence>
<keyword evidence="7" id="KW-0479">Metal-binding</keyword>
<dbReference type="PROSITE" id="PS51371">
    <property type="entry name" value="CBS"/>
    <property type="match status" value="2"/>
</dbReference>
<dbReference type="Gene3D" id="3.10.310.30">
    <property type="match status" value="1"/>
</dbReference>
<evidence type="ECO:0000256" key="4">
    <source>
        <dbReference type="ARBA" id="ARBA00022679"/>
    </source>
</evidence>
<dbReference type="SUPFAM" id="SSF81301">
    <property type="entry name" value="Nucleotidyltransferase"/>
    <property type="match status" value="1"/>
</dbReference>
<accession>A0A1I6CTU3</accession>
<evidence type="ECO:0000313" key="15">
    <source>
        <dbReference type="Proteomes" id="UP000199584"/>
    </source>
</evidence>
<dbReference type="SMART" id="SM00116">
    <property type="entry name" value="CBS"/>
    <property type="match status" value="2"/>
</dbReference>
<dbReference type="InterPro" id="IPR052390">
    <property type="entry name" value="tRNA_nt/polyA_polymerase"/>
</dbReference>
<evidence type="ECO:0000256" key="9">
    <source>
        <dbReference type="ARBA" id="ARBA00022842"/>
    </source>
</evidence>
<feature type="domain" description="CBS" evidence="13">
    <location>
        <begin position="314"/>
        <end position="372"/>
    </location>
</feature>
<dbReference type="InterPro" id="IPR043519">
    <property type="entry name" value="NT_sf"/>
</dbReference>
<dbReference type="InterPro" id="IPR001667">
    <property type="entry name" value="DDH_dom"/>
</dbReference>